<keyword evidence="3" id="KW-1185">Reference proteome</keyword>
<feature type="compositionally biased region" description="Polar residues" evidence="1">
    <location>
        <begin position="181"/>
        <end position="194"/>
    </location>
</feature>
<reference evidence="2" key="1">
    <citation type="submission" date="2020-04" db="EMBL/GenBank/DDBJ databases">
        <authorList>
            <person name="Alioto T."/>
            <person name="Alioto T."/>
            <person name="Gomez Garrido J."/>
        </authorList>
    </citation>
    <scope>NUCLEOTIDE SEQUENCE</scope>
    <source>
        <strain evidence="2">A484AB</strain>
    </source>
</reference>
<dbReference type="Proteomes" id="UP001152795">
    <property type="component" value="Unassembled WGS sequence"/>
</dbReference>
<feature type="compositionally biased region" description="Basic and acidic residues" evidence="1">
    <location>
        <begin position="167"/>
        <end position="178"/>
    </location>
</feature>
<evidence type="ECO:0000313" key="3">
    <source>
        <dbReference type="Proteomes" id="UP001152795"/>
    </source>
</evidence>
<evidence type="ECO:0000313" key="2">
    <source>
        <dbReference type="EMBL" id="CAB4045445.1"/>
    </source>
</evidence>
<feature type="compositionally biased region" description="Low complexity" evidence="1">
    <location>
        <begin position="212"/>
        <end position="223"/>
    </location>
</feature>
<sequence length="433" mass="48427">MAYTGLLPTPNVSQLKSPVMSDYVKNSYYPIPFQIVNIIESCNVSETASWNINVMAKNIKFNIEWNIGQSNCNIDIFPKAVVSTISTYNVEQPVWSTSFANQKLSLKIEWKLTSTNQNTCRSAVATPVNTTFHRVFPDSGYHSGLTTPYTSTAPVNSRYNSSLPRTKLFDSPRKHDVYRPNGNTSKNSPSTNPKNRVLIPPEPSAIHDKPEVNSSNVVPLNSNTKEYKAEQSKVSVPESVPESKPVKPSSTKPSVELIPNVHKFVIDYRSTDGNILTLPDPQNEDFTPFDDKFVKTPDDLKPDSNGLLHVNINADRMNIPGTCRLCKKSLKSHQVDAHLIVCPNLNSSEVDEFIHEVSEATGGLGGEINDQIFNYCELAIEDSNINDTFHSILNFKQFINNLESFLDKRAIAVFKKCNILGLQKRSNILNYNK</sequence>
<feature type="region of interest" description="Disordered" evidence="1">
    <location>
        <begin position="147"/>
        <end position="254"/>
    </location>
</feature>
<feature type="compositionally biased region" description="Polar residues" evidence="1">
    <location>
        <begin position="147"/>
        <end position="164"/>
    </location>
</feature>
<proteinExistence type="predicted"/>
<organism evidence="2 3">
    <name type="scientific">Paramuricea clavata</name>
    <name type="common">Red gorgonian</name>
    <name type="synonym">Violescent sea-whip</name>
    <dbReference type="NCBI Taxonomy" id="317549"/>
    <lineage>
        <taxon>Eukaryota</taxon>
        <taxon>Metazoa</taxon>
        <taxon>Cnidaria</taxon>
        <taxon>Anthozoa</taxon>
        <taxon>Octocorallia</taxon>
        <taxon>Malacalcyonacea</taxon>
        <taxon>Plexauridae</taxon>
        <taxon>Paramuricea</taxon>
    </lineage>
</organism>
<comment type="caution">
    <text evidence="2">The sequence shown here is derived from an EMBL/GenBank/DDBJ whole genome shotgun (WGS) entry which is preliminary data.</text>
</comment>
<name>A0A7D9MCP8_PARCT</name>
<gene>
    <name evidence="2" type="ORF">PACLA_8A037053</name>
</gene>
<dbReference type="OrthoDB" id="6015742at2759"/>
<evidence type="ECO:0000256" key="1">
    <source>
        <dbReference type="SAM" id="MobiDB-lite"/>
    </source>
</evidence>
<protein>
    <submittedName>
        <fullName evidence="2">Uncharacterized protein</fullName>
    </submittedName>
</protein>
<accession>A0A7D9MCP8</accession>
<dbReference type="EMBL" id="CACRXK020039510">
    <property type="protein sequence ID" value="CAB4045445.1"/>
    <property type="molecule type" value="Genomic_DNA"/>
</dbReference>
<feature type="compositionally biased region" description="Low complexity" evidence="1">
    <location>
        <begin position="232"/>
        <end position="254"/>
    </location>
</feature>
<dbReference type="AlphaFoldDB" id="A0A7D9MCP8"/>